<sequence>MRRARDLPGPGQYEIPHFLSQSTRAVSLKIGSRSGNQMESSPGPADYVAPPASPVQRKTKHVRFGRARRFSRNMDDTPGPCQYTPHNPLAISERRSIGEKTSVKLPGVSDVTPGPGAYTPVKAVETLNCGTSFYKGSTRWIIASHVESPGPAAYMADKEPSKITKSNGFGGEARLPERSKTAGETPGPGSYTWDLNEALWSQDQYDASTRDRLSPD</sequence>
<dbReference type="InterPro" id="IPR051291">
    <property type="entry name" value="CIMAP"/>
</dbReference>
<proteinExistence type="predicted"/>
<dbReference type="EMBL" id="CAXAMM010001226">
    <property type="protein sequence ID" value="CAK8991086.1"/>
    <property type="molecule type" value="Genomic_DNA"/>
</dbReference>
<comment type="caution">
    <text evidence="2">The sequence shown here is derived from an EMBL/GenBank/DDBJ whole genome shotgun (WGS) entry which is preliminary data.</text>
</comment>
<dbReference type="PANTHER" id="PTHR21580">
    <property type="entry name" value="SHIPPO-1-RELATED"/>
    <property type="match status" value="1"/>
</dbReference>
<feature type="region of interest" description="Disordered" evidence="1">
    <location>
        <begin position="152"/>
        <end position="194"/>
    </location>
</feature>
<dbReference type="InterPro" id="IPR010736">
    <property type="entry name" value="SHIPPO-rpt"/>
</dbReference>
<evidence type="ECO:0000313" key="3">
    <source>
        <dbReference type="Proteomes" id="UP001642464"/>
    </source>
</evidence>
<dbReference type="Proteomes" id="UP001642464">
    <property type="component" value="Unassembled WGS sequence"/>
</dbReference>
<reference evidence="2 3" key="1">
    <citation type="submission" date="2024-02" db="EMBL/GenBank/DDBJ databases">
        <authorList>
            <person name="Chen Y."/>
            <person name="Shah S."/>
            <person name="Dougan E. K."/>
            <person name="Thang M."/>
            <person name="Chan C."/>
        </authorList>
    </citation>
    <scope>NUCLEOTIDE SEQUENCE [LARGE SCALE GENOMIC DNA]</scope>
</reference>
<name>A0ABP0HNI8_9DINO</name>
<accession>A0ABP0HNI8</accession>
<organism evidence="2 3">
    <name type="scientific">Durusdinium trenchii</name>
    <dbReference type="NCBI Taxonomy" id="1381693"/>
    <lineage>
        <taxon>Eukaryota</taxon>
        <taxon>Sar</taxon>
        <taxon>Alveolata</taxon>
        <taxon>Dinophyceae</taxon>
        <taxon>Suessiales</taxon>
        <taxon>Symbiodiniaceae</taxon>
        <taxon>Durusdinium</taxon>
    </lineage>
</organism>
<gene>
    <name evidence="2" type="ORF">SCF082_LOCUS2509</name>
</gene>
<dbReference type="PANTHER" id="PTHR21580:SF28">
    <property type="entry name" value="BOREALIN N-TERMINAL DOMAIN-CONTAINING PROTEIN-RELATED"/>
    <property type="match status" value="1"/>
</dbReference>
<dbReference type="Pfam" id="PF07004">
    <property type="entry name" value="SHIPPO-rpt"/>
    <property type="match status" value="4"/>
</dbReference>
<protein>
    <submittedName>
        <fullName evidence="2">Uncharacterized protein</fullName>
    </submittedName>
</protein>
<evidence type="ECO:0000256" key="1">
    <source>
        <dbReference type="SAM" id="MobiDB-lite"/>
    </source>
</evidence>
<keyword evidence="3" id="KW-1185">Reference proteome</keyword>
<evidence type="ECO:0000313" key="2">
    <source>
        <dbReference type="EMBL" id="CAK8991086.1"/>
    </source>
</evidence>
<feature type="region of interest" description="Disordered" evidence="1">
    <location>
        <begin position="31"/>
        <end position="63"/>
    </location>
</feature>